<keyword evidence="7" id="KW-0346">Stress response</keyword>
<comment type="similarity">
    <text evidence="8 12">Belongs to the DEAD box helicase family.</text>
</comment>
<comment type="catalytic activity">
    <reaction evidence="9">
        <text>ATP + H2O = ADP + phosphate + H(+)</text>
        <dbReference type="Rhea" id="RHEA:13065"/>
        <dbReference type="ChEBI" id="CHEBI:15377"/>
        <dbReference type="ChEBI" id="CHEBI:15378"/>
        <dbReference type="ChEBI" id="CHEBI:30616"/>
        <dbReference type="ChEBI" id="CHEBI:43474"/>
        <dbReference type="ChEBI" id="CHEBI:456216"/>
        <dbReference type="EC" id="3.6.4.13"/>
    </reaction>
</comment>
<keyword evidence="6 12" id="KW-0067">ATP-binding</keyword>
<proteinExistence type="inferred from homology"/>
<dbReference type="InterPro" id="IPR027417">
    <property type="entry name" value="P-loop_NTPase"/>
</dbReference>
<evidence type="ECO:0000256" key="13">
    <source>
        <dbReference type="SAM" id="MobiDB-lite"/>
    </source>
</evidence>
<evidence type="ECO:0000259" key="15">
    <source>
        <dbReference type="PROSITE" id="PS51194"/>
    </source>
</evidence>
<dbReference type="FunFam" id="3.40.50.300:FF:000108">
    <property type="entry name" value="ATP-dependent RNA helicase RhlE"/>
    <property type="match status" value="1"/>
</dbReference>
<evidence type="ECO:0000256" key="12">
    <source>
        <dbReference type="RuleBase" id="RU000492"/>
    </source>
</evidence>
<dbReference type="InterPro" id="IPR012677">
    <property type="entry name" value="Nucleotide-bd_a/b_plait_sf"/>
</dbReference>
<dbReference type="CDD" id="cd00268">
    <property type="entry name" value="DEADc"/>
    <property type="match status" value="1"/>
</dbReference>
<reference evidence="18" key="1">
    <citation type="submission" date="2020-05" db="EMBL/GenBank/DDBJ databases">
        <title>Frigoriglobus tundricola gen. nov., sp. nov., a psychrotolerant cellulolytic planctomycete of the family Gemmataceae with two divergent copies of 16S rRNA gene.</title>
        <authorList>
            <person name="Kulichevskaya I.S."/>
            <person name="Ivanova A.A."/>
            <person name="Naumoff D.G."/>
            <person name="Beletsky A.V."/>
            <person name="Rijpstra W.I.C."/>
            <person name="Sinninghe Damste J.S."/>
            <person name="Mardanov A.V."/>
            <person name="Ravin N.V."/>
            <person name="Dedysh S.N."/>
        </authorList>
    </citation>
    <scope>NUCLEOTIDE SEQUENCE [LARGE SCALE GENOMIC DNA]</scope>
    <source>
        <strain evidence="18">PL17</strain>
    </source>
</reference>
<dbReference type="GO" id="GO:0003676">
    <property type="term" value="F:nucleic acid binding"/>
    <property type="evidence" value="ECO:0007669"/>
    <property type="project" value="InterPro"/>
</dbReference>
<dbReference type="PANTHER" id="PTHR47959:SF13">
    <property type="entry name" value="ATP-DEPENDENT RNA HELICASE RHLE"/>
    <property type="match status" value="1"/>
</dbReference>
<feature type="short sequence motif" description="Q motif" evidence="11">
    <location>
        <begin position="10"/>
        <end position="38"/>
    </location>
</feature>
<dbReference type="InterPro" id="IPR000629">
    <property type="entry name" value="RNA-helicase_DEAD-box_CS"/>
</dbReference>
<dbReference type="RefSeq" id="WP_171474981.1">
    <property type="nucleotide sequence ID" value="NZ_CP053452.2"/>
</dbReference>
<dbReference type="Proteomes" id="UP000503447">
    <property type="component" value="Chromosome"/>
</dbReference>
<dbReference type="PANTHER" id="PTHR47959">
    <property type="entry name" value="ATP-DEPENDENT RNA HELICASE RHLE-RELATED"/>
    <property type="match status" value="1"/>
</dbReference>
<dbReference type="CDD" id="cd18787">
    <property type="entry name" value="SF2_C_DEAD"/>
    <property type="match status" value="1"/>
</dbReference>
<evidence type="ECO:0000256" key="1">
    <source>
        <dbReference type="ARBA" id="ARBA00012552"/>
    </source>
</evidence>
<dbReference type="GO" id="GO:0009266">
    <property type="term" value="P:response to temperature stimulus"/>
    <property type="evidence" value="ECO:0007669"/>
    <property type="project" value="UniProtKB-ARBA"/>
</dbReference>
<dbReference type="AlphaFoldDB" id="A0A6M5Z355"/>
<gene>
    <name evidence="17" type="ORF">FTUN_7791</name>
</gene>
<dbReference type="EC" id="3.6.4.13" evidence="1"/>
<dbReference type="Gene3D" id="3.40.50.300">
    <property type="entry name" value="P-loop containing nucleotide triphosphate hydrolases"/>
    <property type="match status" value="2"/>
</dbReference>
<dbReference type="GO" id="GO:0005524">
    <property type="term" value="F:ATP binding"/>
    <property type="evidence" value="ECO:0007669"/>
    <property type="project" value="UniProtKB-KW"/>
</dbReference>
<evidence type="ECO:0000256" key="4">
    <source>
        <dbReference type="ARBA" id="ARBA00022801"/>
    </source>
</evidence>
<dbReference type="KEGG" id="ftj:FTUN_7791"/>
<feature type="domain" description="Helicase C-terminal" evidence="15">
    <location>
        <begin position="240"/>
        <end position="388"/>
    </location>
</feature>
<dbReference type="InterPro" id="IPR005580">
    <property type="entry name" value="DbpA/CsdA_RNA-bd_dom"/>
</dbReference>
<dbReference type="EMBL" id="CP053452">
    <property type="protein sequence ID" value="QJX00167.1"/>
    <property type="molecule type" value="Genomic_DNA"/>
</dbReference>
<feature type="domain" description="Helicase ATP-binding" evidence="14">
    <location>
        <begin position="41"/>
        <end position="213"/>
    </location>
</feature>
<keyword evidence="18" id="KW-1185">Reference proteome</keyword>
<dbReference type="Pfam" id="PF00270">
    <property type="entry name" value="DEAD"/>
    <property type="match status" value="1"/>
</dbReference>
<dbReference type="InterPro" id="IPR057325">
    <property type="entry name" value="DeaD_dimer"/>
</dbReference>
<dbReference type="GO" id="GO:0016787">
    <property type="term" value="F:hydrolase activity"/>
    <property type="evidence" value="ECO:0007669"/>
    <property type="project" value="UniProtKB-KW"/>
</dbReference>
<organism evidence="17 18">
    <name type="scientific">Frigoriglobus tundricola</name>
    <dbReference type="NCBI Taxonomy" id="2774151"/>
    <lineage>
        <taxon>Bacteria</taxon>
        <taxon>Pseudomonadati</taxon>
        <taxon>Planctomycetota</taxon>
        <taxon>Planctomycetia</taxon>
        <taxon>Gemmatales</taxon>
        <taxon>Gemmataceae</taxon>
        <taxon>Frigoriglobus</taxon>
    </lineage>
</organism>
<accession>A0A6M5Z355</accession>
<dbReference type="InterPro" id="IPR011545">
    <property type="entry name" value="DEAD/DEAH_box_helicase_dom"/>
</dbReference>
<evidence type="ECO:0000256" key="11">
    <source>
        <dbReference type="PROSITE-ProRule" id="PRU00552"/>
    </source>
</evidence>
<dbReference type="GO" id="GO:0003724">
    <property type="term" value="F:RNA helicase activity"/>
    <property type="evidence" value="ECO:0007669"/>
    <property type="project" value="UniProtKB-EC"/>
</dbReference>
<dbReference type="Pfam" id="PF25399">
    <property type="entry name" value="DeaD_dimer"/>
    <property type="match status" value="1"/>
</dbReference>
<evidence type="ECO:0000259" key="14">
    <source>
        <dbReference type="PROSITE" id="PS51192"/>
    </source>
</evidence>
<dbReference type="InterPro" id="IPR050079">
    <property type="entry name" value="DEAD_box_RNA_helicase"/>
</dbReference>
<feature type="domain" description="DEAD-box RNA helicase Q" evidence="16">
    <location>
        <begin position="10"/>
        <end position="38"/>
    </location>
</feature>
<evidence type="ECO:0000256" key="10">
    <source>
        <dbReference type="ARBA" id="ARBA00074363"/>
    </source>
</evidence>
<name>A0A6M5Z355_9BACT</name>
<dbReference type="InterPro" id="IPR014014">
    <property type="entry name" value="RNA_helicase_DEAD_Q_motif"/>
</dbReference>
<evidence type="ECO:0000256" key="7">
    <source>
        <dbReference type="ARBA" id="ARBA00023016"/>
    </source>
</evidence>
<evidence type="ECO:0000256" key="9">
    <source>
        <dbReference type="ARBA" id="ARBA00047984"/>
    </source>
</evidence>
<dbReference type="Pfam" id="PF00271">
    <property type="entry name" value="Helicase_C"/>
    <property type="match status" value="1"/>
</dbReference>
<dbReference type="SUPFAM" id="SSF52540">
    <property type="entry name" value="P-loop containing nucleoside triphosphate hydrolases"/>
    <property type="match status" value="1"/>
</dbReference>
<feature type="region of interest" description="Disordered" evidence="13">
    <location>
        <begin position="437"/>
        <end position="478"/>
    </location>
</feature>
<dbReference type="SMART" id="SM00490">
    <property type="entry name" value="HELICc"/>
    <property type="match status" value="1"/>
</dbReference>
<keyword evidence="5 12" id="KW-0347">Helicase</keyword>
<dbReference type="SMART" id="SM00487">
    <property type="entry name" value="DEXDc"/>
    <property type="match status" value="1"/>
</dbReference>
<dbReference type="PROSITE" id="PS51194">
    <property type="entry name" value="HELICASE_CTER"/>
    <property type="match status" value="1"/>
</dbReference>
<sequence>MLETVPVIESGFTKLGLDDRIVEALTGLGYTEPTPIQREAVPPLLAGRDLIGRAETGTGKTAAFTLPLLHRLAATVTRTRPAALILVPTRELAMQVAGSVERYGRLLGLRVLPIYGGQPMEPQFRALDRGVDVIVATPGRALDHLRRGSLKLDGISVVVLDEADEMLDMGFAEDLDTLLAATPSERQTMLFSATMAPRIRAVAGRHLKNPVEVVLTRAPVPAGAAPRVRQTAYLVPRAHKLAALGRVLDAEAPTAALIFCQTRSEVDELTEALAARGYRPEALHGGMAQDQRDRVMRMFRSGKADLLVATDVAARGLDVEHLTHVVNYRLPLGIEAYVHRIGRVGRAGREGVAITVAEPREQGALRSIERVTGQRIELARVPTAADLRARRLERTEATIRTTIAEGGLDAFKAMLATLSGEFDPAVVALAALKIAHREQGDESEDGPDIPATVPEPARPALRPRNNNNNNNSVRSPGPGLARIFISAGREAGISPRDLVGAIANEAGLPGRDIKGIEITERFSIVEVPEDAAEHVIESMNGVRLRGRRVNARRDRQN</sequence>
<dbReference type="GO" id="GO:0042255">
    <property type="term" value="P:ribosome assembly"/>
    <property type="evidence" value="ECO:0007669"/>
    <property type="project" value="UniProtKB-ARBA"/>
</dbReference>
<keyword evidence="3 12" id="KW-0547">Nucleotide-binding</keyword>
<dbReference type="Pfam" id="PF03880">
    <property type="entry name" value="DbpA"/>
    <property type="match status" value="1"/>
</dbReference>
<dbReference type="InterPro" id="IPR014001">
    <property type="entry name" value="Helicase_ATP-bd"/>
</dbReference>
<dbReference type="InterPro" id="IPR001650">
    <property type="entry name" value="Helicase_C-like"/>
</dbReference>
<evidence type="ECO:0000313" key="17">
    <source>
        <dbReference type="EMBL" id="QJX00167.1"/>
    </source>
</evidence>
<evidence type="ECO:0000313" key="18">
    <source>
        <dbReference type="Proteomes" id="UP000503447"/>
    </source>
</evidence>
<protein>
    <recommendedName>
        <fullName evidence="10">DEAD-box ATP-dependent RNA helicase RhpA</fullName>
        <ecNumber evidence="1">3.6.4.13</ecNumber>
    </recommendedName>
</protein>
<evidence type="ECO:0000256" key="5">
    <source>
        <dbReference type="ARBA" id="ARBA00022806"/>
    </source>
</evidence>
<keyword evidence="4 12" id="KW-0378">Hydrolase</keyword>
<dbReference type="PROSITE" id="PS51195">
    <property type="entry name" value="Q_MOTIF"/>
    <property type="match status" value="1"/>
</dbReference>
<dbReference type="PROSITE" id="PS51192">
    <property type="entry name" value="HELICASE_ATP_BIND_1"/>
    <property type="match status" value="1"/>
</dbReference>
<evidence type="ECO:0000256" key="6">
    <source>
        <dbReference type="ARBA" id="ARBA00022840"/>
    </source>
</evidence>
<dbReference type="PROSITE" id="PS00039">
    <property type="entry name" value="DEAD_ATP_HELICASE"/>
    <property type="match status" value="1"/>
</dbReference>
<dbReference type="CDD" id="cd12252">
    <property type="entry name" value="RRM_DbpA"/>
    <property type="match status" value="1"/>
</dbReference>
<dbReference type="GO" id="GO:0005829">
    <property type="term" value="C:cytosol"/>
    <property type="evidence" value="ECO:0007669"/>
    <property type="project" value="TreeGrafter"/>
</dbReference>
<keyword evidence="2" id="KW-0963">Cytoplasm</keyword>
<evidence type="ECO:0000256" key="2">
    <source>
        <dbReference type="ARBA" id="ARBA00022490"/>
    </source>
</evidence>
<evidence type="ECO:0000256" key="3">
    <source>
        <dbReference type="ARBA" id="ARBA00022741"/>
    </source>
</evidence>
<evidence type="ECO:0000259" key="16">
    <source>
        <dbReference type="PROSITE" id="PS51195"/>
    </source>
</evidence>
<dbReference type="InterPro" id="IPR044742">
    <property type="entry name" value="DEAD/DEAH_RhlB"/>
</dbReference>
<evidence type="ECO:0000256" key="8">
    <source>
        <dbReference type="ARBA" id="ARBA00038437"/>
    </source>
</evidence>
<dbReference type="Gene3D" id="3.30.70.330">
    <property type="match status" value="1"/>
</dbReference>